<reference evidence="3 4" key="1">
    <citation type="submission" date="2017-05" db="EMBL/GenBank/DDBJ databases">
        <title>Draft genome sequence of Elsinoe australis.</title>
        <authorList>
            <person name="Cheng Q."/>
        </authorList>
    </citation>
    <scope>NUCLEOTIDE SEQUENCE [LARGE SCALE GENOMIC DNA]</scope>
    <source>
        <strain evidence="3 4">NL1</strain>
    </source>
</reference>
<dbReference type="OrthoDB" id="3923199at2759"/>
<proteinExistence type="predicted"/>
<feature type="compositionally biased region" description="Low complexity" evidence="1">
    <location>
        <begin position="68"/>
        <end position="92"/>
    </location>
</feature>
<feature type="region of interest" description="Disordered" evidence="1">
    <location>
        <begin position="1"/>
        <end position="107"/>
    </location>
</feature>
<name>A0A2P8A616_9PEZI</name>
<feature type="compositionally biased region" description="Basic and acidic residues" evidence="1">
    <location>
        <begin position="10"/>
        <end position="25"/>
    </location>
</feature>
<dbReference type="EMBL" id="NHZQ01000066">
    <property type="protein sequence ID" value="PSK55893.1"/>
    <property type="molecule type" value="Genomic_DNA"/>
</dbReference>
<dbReference type="Gene3D" id="2.120.10.70">
    <property type="entry name" value="Fucose-specific lectin"/>
    <property type="match status" value="1"/>
</dbReference>
<gene>
    <name evidence="3" type="ORF">B9Z65_4771</name>
</gene>
<feature type="compositionally biased region" description="Basic and acidic residues" evidence="1">
    <location>
        <begin position="40"/>
        <end position="49"/>
    </location>
</feature>
<evidence type="ECO:0000256" key="1">
    <source>
        <dbReference type="SAM" id="MobiDB-lite"/>
    </source>
</evidence>
<dbReference type="SUPFAM" id="SSF89372">
    <property type="entry name" value="Fucose-specific lectin"/>
    <property type="match status" value="1"/>
</dbReference>
<dbReference type="AlphaFoldDB" id="A0A2P8A616"/>
<sequence length="505" mass="53582">MPPNLPYAQEEDRASTKEMYYDTDSKPPLVDSGLIPVRQPQDDIERNPQEQKIPAGNNGPEEAPEVVSYAPHYSSPTSPYPSQGYPPSQAPYGAPSEGGTAAPPKKSRSKRIVIIVGILLFIIIAAVLGGVLGTQLNKKSSDSNAGDNTGSNDGSQSPNSNTATNSTTPSTALQAIDRTGISTTARADSQGMLMYYQSSNGSVIETFFPNDALSSSSDTYRPSQSTILPISDIATGSPMSAISYTTNSTLYRQLFYARTDLRIMQTHTTNTTTSWSTPSQVSPQAPDQYLFSGSSGLCAVPFSFTSNGAFVGARVYYSQKSNWVQELFWDQARHGIDDVWTQGQNFLGAAAQSGTACGVTYGNGDVYTNVWYRNQSTGAVTHTYLTNNGRNGGWVDTQETALSNNNAFTPASGTAFEAVSDGAGNVQYLYYEGEDGNLKMVSSTAAPPGSAEGTFLSFGPVSGGKIGAYFVGGSPLVVSQFNSSELRAQRIARQGSVLGNGTFVG</sequence>
<keyword evidence="2" id="KW-0812">Transmembrane</keyword>
<evidence type="ECO:0000313" key="3">
    <source>
        <dbReference type="EMBL" id="PSK55893.1"/>
    </source>
</evidence>
<feature type="compositionally biased region" description="Polar residues" evidence="1">
    <location>
        <begin position="138"/>
        <end position="156"/>
    </location>
</feature>
<protein>
    <recommendedName>
        <fullName evidence="5">Fucose-specific lectin</fullName>
    </recommendedName>
</protein>
<organism evidence="3 4">
    <name type="scientific">Elsinoe australis</name>
    <dbReference type="NCBI Taxonomy" id="40998"/>
    <lineage>
        <taxon>Eukaryota</taxon>
        <taxon>Fungi</taxon>
        <taxon>Dikarya</taxon>
        <taxon>Ascomycota</taxon>
        <taxon>Pezizomycotina</taxon>
        <taxon>Dothideomycetes</taxon>
        <taxon>Dothideomycetidae</taxon>
        <taxon>Myriangiales</taxon>
        <taxon>Elsinoaceae</taxon>
        <taxon>Elsinoe</taxon>
    </lineage>
</organism>
<keyword evidence="2" id="KW-0472">Membrane</keyword>
<evidence type="ECO:0000256" key="2">
    <source>
        <dbReference type="SAM" id="Phobius"/>
    </source>
</evidence>
<feature type="region of interest" description="Disordered" evidence="1">
    <location>
        <begin position="138"/>
        <end position="172"/>
    </location>
</feature>
<accession>A0A2P8A616</accession>
<keyword evidence="2" id="KW-1133">Transmembrane helix</keyword>
<dbReference type="Proteomes" id="UP000243723">
    <property type="component" value="Unassembled WGS sequence"/>
</dbReference>
<evidence type="ECO:0008006" key="5">
    <source>
        <dbReference type="Google" id="ProtNLM"/>
    </source>
</evidence>
<keyword evidence="4" id="KW-1185">Reference proteome</keyword>
<dbReference type="STRING" id="40998.A0A2P8A616"/>
<feature type="compositionally biased region" description="Low complexity" evidence="1">
    <location>
        <begin position="157"/>
        <end position="172"/>
    </location>
</feature>
<evidence type="ECO:0000313" key="4">
    <source>
        <dbReference type="Proteomes" id="UP000243723"/>
    </source>
</evidence>
<comment type="caution">
    <text evidence="3">The sequence shown here is derived from an EMBL/GenBank/DDBJ whole genome shotgun (WGS) entry which is preliminary data.</text>
</comment>
<feature type="transmembrane region" description="Helical" evidence="2">
    <location>
        <begin position="112"/>
        <end position="133"/>
    </location>
</feature>